<accession>A0ABP6LUT3</accession>
<dbReference type="PANTHER" id="PTHR35004:SF7">
    <property type="entry name" value="INTEGRASE PROTEIN"/>
    <property type="match status" value="1"/>
</dbReference>
<proteinExistence type="predicted"/>
<dbReference type="InterPro" id="IPR001584">
    <property type="entry name" value="Integrase_cat-core"/>
</dbReference>
<dbReference type="RefSeq" id="WP_344743846.1">
    <property type="nucleotide sequence ID" value="NZ_BAAAVT010000003.1"/>
</dbReference>
<comment type="caution">
    <text evidence="2">The sequence shown here is derived from an EMBL/GenBank/DDBJ whole genome shotgun (WGS) entry which is preliminary data.</text>
</comment>
<reference evidence="3" key="1">
    <citation type="journal article" date="2019" name="Int. J. Syst. Evol. Microbiol.">
        <title>The Global Catalogue of Microorganisms (GCM) 10K type strain sequencing project: providing services to taxonomists for standard genome sequencing and annotation.</title>
        <authorList>
            <consortium name="The Broad Institute Genomics Platform"/>
            <consortium name="The Broad Institute Genome Sequencing Center for Infectious Disease"/>
            <person name="Wu L."/>
            <person name="Ma J."/>
        </authorList>
    </citation>
    <scope>NUCLEOTIDE SEQUENCE [LARGE SCALE GENOMIC DNA]</scope>
    <source>
        <strain evidence="3">JCM 14309</strain>
    </source>
</reference>
<dbReference type="Pfam" id="PF13565">
    <property type="entry name" value="HTH_32"/>
    <property type="match status" value="1"/>
</dbReference>
<evidence type="ECO:0000259" key="1">
    <source>
        <dbReference type="PROSITE" id="PS50994"/>
    </source>
</evidence>
<name>A0ABP6LUT3_9MICC</name>
<dbReference type="SUPFAM" id="SSF46689">
    <property type="entry name" value="Homeodomain-like"/>
    <property type="match status" value="1"/>
</dbReference>
<gene>
    <name evidence="2" type="ORF">GCM10010529_06830</name>
</gene>
<dbReference type="InterPro" id="IPR009057">
    <property type="entry name" value="Homeodomain-like_sf"/>
</dbReference>
<organism evidence="2 3">
    <name type="scientific">Nesterenkonia aethiopica</name>
    <dbReference type="NCBI Taxonomy" id="269144"/>
    <lineage>
        <taxon>Bacteria</taxon>
        <taxon>Bacillati</taxon>
        <taxon>Actinomycetota</taxon>
        <taxon>Actinomycetes</taxon>
        <taxon>Micrococcales</taxon>
        <taxon>Micrococcaceae</taxon>
        <taxon>Nesterenkonia</taxon>
    </lineage>
</organism>
<dbReference type="NCBIfam" id="NF033577">
    <property type="entry name" value="transpos_IS481"/>
    <property type="match status" value="1"/>
</dbReference>
<evidence type="ECO:0000313" key="3">
    <source>
        <dbReference type="Proteomes" id="UP001500236"/>
    </source>
</evidence>
<dbReference type="EMBL" id="BAAAVT010000003">
    <property type="protein sequence ID" value="GAA3055438.1"/>
    <property type="molecule type" value="Genomic_DNA"/>
</dbReference>
<dbReference type="SUPFAM" id="SSF53098">
    <property type="entry name" value="Ribonuclease H-like"/>
    <property type="match status" value="1"/>
</dbReference>
<protein>
    <submittedName>
        <fullName evidence="2">IS481 family transposase</fullName>
    </submittedName>
</protein>
<dbReference type="PROSITE" id="PS50994">
    <property type="entry name" value="INTEGRASE"/>
    <property type="match status" value="1"/>
</dbReference>
<dbReference type="Pfam" id="PF13683">
    <property type="entry name" value="rve_3"/>
    <property type="match status" value="1"/>
</dbReference>
<dbReference type="InterPro" id="IPR036397">
    <property type="entry name" value="RNaseH_sf"/>
</dbReference>
<feature type="domain" description="Integrase catalytic" evidence="1">
    <location>
        <begin position="161"/>
        <end position="349"/>
    </location>
</feature>
<dbReference type="Proteomes" id="UP001500236">
    <property type="component" value="Unassembled WGS sequence"/>
</dbReference>
<dbReference type="Gene3D" id="3.30.420.10">
    <property type="entry name" value="Ribonuclease H-like superfamily/Ribonuclease H"/>
    <property type="match status" value="1"/>
</dbReference>
<dbReference type="InterPro" id="IPR047656">
    <property type="entry name" value="IS481-like_transpos"/>
</dbReference>
<dbReference type="PANTHER" id="PTHR35004">
    <property type="entry name" value="TRANSPOSASE RV3428C-RELATED"/>
    <property type="match status" value="1"/>
</dbReference>
<sequence length="358" mass="40196">MSHATAVHPNSTLTPTGRLKMVERHLNDGLPIAHVAAEFRVSWDTASKWVTRYRDHGEAGLVDHPSTPRHWPTATRESVVERIEALRRQLKWSARRIHLHLITGGIDPLPEQHGLATGEIHPPVRISLRTVGRWLARRGISRLRDLTPNGENLRTTPSVIEAERPGAMVHLDVKKVGTIPDGGGHKIHGRGSSKAKASKRGAGARVGYTYLHSAVDGYTRLAYTEALADEQQSTTAGFFHRARAFYAAHGISIDRVITDNGNNYRSDLFHQTVTGLGHRHQRIRPYTPKHNGKVERYNRLMVDEILYTRAYDTEQARRQALQVWVNHYNYHRPHTSCGDQPPASLAPATIDNVMPSYI</sequence>
<evidence type="ECO:0000313" key="2">
    <source>
        <dbReference type="EMBL" id="GAA3055438.1"/>
    </source>
</evidence>
<dbReference type="InterPro" id="IPR012337">
    <property type="entry name" value="RNaseH-like_sf"/>
</dbReference>
<keyword evidence="3" id="KW-1185">Reference proteome</keyword>